<feature type="transmembrane region" description="Helical" evidence="1">
    <location>
        <begin position="41"/>
        <end position="66"/>
    </location>
</feature>
<dbReference type="EMBL" id="JAGKSQ010000004">
    <property type="protein sequence ID" value="MBP3951639.1"/>
    <property type="molecule type" value="Genomic_DNA"/>
</dbReference>
<organism evidence="2 3">
    <name type="scientific">Halalkalibacter suaedae</name>
    <dbReference type="NCBI Taxonomy" id="2822140"/>
    <lineage>
        <taxon>Bacteria</taxon>
        <taxon>Bacillati</taxon>
        <taxon>Bacillota</taxon>
        <taxon>Bacilli</taxon>
        <taxon>Bacillales</taxon>
        <taxon>Bacillaceae</taxon>
        <taxon>Halalkalibacter</taxon>
    </lineage>
</organism>
<proteinExistence type="predicted"/>
<keyword evidence="1" id="KW-0472">Membrane</keyword>
<feature type="transmembrane region" description="Helical" evidence="1">
    <location>
        <begin position="78"/>
        <end position="97"/>
    </location>
</feature>
<accession>A0A940X071</accession>
<feature type="transmembrane region" description="Helical" evidence="1">
    <location>
        <begin position="109"/>
        <end position="126"/>
    </location>
</feature>
<reference evidence="2" key="1">
    <citation type="submission" date="2021-03" db="EMBL/GenBank/DDBJ databases">
        <title>Bacillus suaedae sp. nov., isolated from Suaeda aralocaspica.</title>
        <authorList>
            <person name="Lei R.F.R."/>
        </authorList>
    </citation>
    <scope>NUCLEOTIDE SEQUENCE</scope>
    <source>
        <strain evidence="2">YZJH907-2</strain>
    </source>
</reference>
<keyword evidence="1" id="KW-1133">Transmembrane helix</keyword>
<dbReference type="AlphaFoldDB" id="A0A940X071"/>
<dbReference type="RefSeq" id="WP_210597337.1">
    <property type="nucleotide sequence ID" value="NZ_JAGKSQ010000004.1"/>
</dbReference>
<keyword evidence="3" id="KW-1185">Reference proteome</keyword>
<comment type="caution">
    <text evidence="2">The sequence shown here is derived from an EMBL/GenBank/DDBJ whole genome shotgun (WGS) entry which is preliminary data.</text>
</comment>
<gene>
    <name evidence="2" type="ORF">J7W16_10880</name>
</gene>
<dbReference type="Proteomes" id="UP000678228">
    <property type="component" value="Unassembled WGS sequence"/>
</dbReference>
<sequence length="135" mass="15368">MPIIYAGEWILFLYVFLFVTVFNMAYYANTLLIDLPWEEPIVLPIVNSSLAVVGTGIVCFLYIKFLTGNRLYKKCKEVIWGLLFGANLVSCILWVVLSYPVGLSNSERTLLLIAIVVSSVLTIQVIRKFRNENKE</sequence>
<name>A0A940X071_9BACI</name>
<keyword evidence="1" id="KW-0812">Transmembrane</keyword>
<evidence type="ECO:0000256" key="1">
    <source>
        <dbReference type="SAM" id="Phobius"/>
    </source>
</evidence>
<evidence type="ECO:0000313" key="2">
    <source>
        <dbReference type="EMBL" id="MBP3951639.1"/>
    </source>
</evidence>
<protein>
    <submittedName>
        <fullName evidence="2">Uncharacterized protein</fullName>
    </submittedName>
</protein>
<feature type="transmembrane region" description="Helical" evidence="1">
    <location>
        <begin position="9"/>
        <end position="29"/>
    </location>
</feature>
<evidence type="ECO:0000313" key="3">
    <source>
        <dbReference type="Proteomes" id="UP000678228"/>
    </source>
</evidence>